<dbReference type="GO" id="GO:0000725">
    <property type="term" value="P:recombinational repair"/>
    <property type="evidence" value="ECO:0007669"/>
    <property type="project" value="TreeGrafter"/>
</dbReference>
<accession>A0A8K0KX31</accession>
<dbReference type="PANTHER" id="PTHR11070">
    <property type="entry name" value="UVRD / RECB / PCRA DNA HELICASE FAMILY MEMBER"/>
    <property type="match status" value="1"/>
</dbReference>
<feature type="domain" description="Helicase ATP-binding" evidence="1">
    <location>
        <begin position="60"/>
        <end position="273"/>
    </location>
</feature>
<dbReference type="InterPro" id="IPR014001">
    <property type="entry name" value="Helicase_ATP-bd"/>
</dbReference>
<dbReference type="InterPro" id="IPR000212">
    <property type="entry name" value="DNA_helicase_UvrD/REP"/>
</dbReference>
<reference evidence="2" key="1">
    <citation type="submission" date="2021-07" db="EMBL/GenBank/DDBJ databases">
        <title>Elsinoe batatas strain:CRI-CJ2 Genome sequencing and assembly.</title>
        <authorList>
            <person name="Huang L."/>
        </authorList>
    </citation>
    <scope>NUCLEOTIDE SEQUENCE</scope>
    <source>
        <strain evidence="2">CRI-CJ2</strain>
    </source>
</reference>
<dbReference type="AlphaFoldDB" id="A0A8K0KX31"/>
<dbReference type="GO" id="GO:0005524">
    <property type="term" value="F:ATP binding"/>
    <property type="evidence" value="ECO:0007669"/>
    <property type="project" value="InterPro"/>
</dbReference>
<dbReference type="Gene3D" id="3.40.50.300">
    <property type="entry name" value="P-loop containing nucleotide triphosphate hydrolases"/>
    <property type="match status" value="2"/>
</dbReference>
<dbReference type="Proteomes" id="UP000809789">
    <property type="component" value="Unassembled WGS sequence"/>
</dbReference>
<proteinExistence type="predicted"/>
<gene>
    <name evidence="2" type="ORF">KVT40_005950</name>
</gene>
<comment type="caution">
    <text evidence="2">The sequence shown here is derived from an EMBL/GenBank/DDBJ whole genome shotgun (WGS) entry which is preliminary data.</text>
</comment>
<evidence type="ECO:0000313" key="2">
    <source>
        <dbReference type="EMBL" id="KAG8625549.1"/>
    </source>
</evidence>
<evidence type="ECO:0000313" key="3">
    <source>
        <dbReference type="Proteomes" id="UP000809789"/>
    </source>
</evidence>
<dbReference type="SMART" id="SM00487">
    <property type="entry name" value="DEXDc"/>
    <property type="match status" value="1"/>
</dbReference>
<dbReference type="GO" id="GO:0043138">
    <property type="term" value="F:3'-5' DNA helicase activity"/>
    <property type="evidence" value="ECO:0007669"/>
    <property type="project" value="TreeGrafter"/>
</dbReference>
<dbReference type="InterPro" id="IPR027417">
    <property type="entry name" value="P-loop_NTPase"/>
</dbReference>
<name>A0A8K0KX31_9PEZI</name>
<dbReference type="Pfam" id="PF13245">
    <property type="entry name" value="AAA_19"/>
    <property type="match status" value="1"/>
</dbReference>
<keyword evidence="3" id="KW-1185">Reference proteome</keyword>
<dbReference type="GO" id="GO:0003677">
    <property type="term" value="F:DNA binding"/>
    <property type="evidence" value="ECO:0007669"/>
    <property type="project" value="InterPro"/>
</dbReference>
<dbReference type="SUPFAM" id="SSF52540">
    <property type="entry name" value="P-loop containing nucleoside triphosphate hydrolases"/>
    <property type="match status" value="1"/>
</dbReference>
<dbReference type="EMBL" id="JAESVG020000007">
    <property type="protein sequence ID" value="KAG8625549.1"/>
    <property type="molecule type" value="Genomic_DNA"/>
</dbReference>
<organism evidence="2 3">
    <name type="scientific">Elsinoe batatas</name>
    <dbReference type="NCBI Taxonomy" id="2601811"/>
    <lineage>
        <taxon>Eukaryota</taxon>
        <taxon>Fungi</taxon>
        <taxon>Dikarya</taxon>
        <taxon>Ascomycota</taxon>
        <taxon>Pezizomycotina</taxon>
        <taxon>Dothideomycetes</taxon>
        <taxon>Dothideomycetidae</taxon>
        <taxon>Myriangiales</taxon>
        <taxon>Elsinoaceae</taxon>
        <taxon>Elsinoe</taxon>
    </lineage>
</organism>
<evidence type="ECO:0000259" key="1">
    <source>
        <dbReference type="SMART" id="SM00487"/>
    </source>
</evidence>
<protein>
    <recommendedName>
        <fullName evidence="1">Helicase ATP-binding domain-containing protein</fullName>
    </recommendedName>
</protein>
<dbReference type="OrthoDB" id="1470711at2759"/>
<dbReference type="PANTHER" id="PTHR11070:SF2">
    <property type="entry name" value="ATP-DEPENDENT DNA HELICASE SRS2"/>
    <property type="match status" value="1"/>
</dbReference>
<sequence>MLVLASRSTWRSTVNSLLYQSVHHAAARCLAAWTGCRRQPSCVAKVPTRSLFQHATNKASLPLPSREQQTAIDTLLHTQSNLIIDAVAGSGKTTTILHLAQAAPDVKFLVLVYNTRLMVETAQRAEALRLENLVVLNYHALGTRFYTTECATDQGLKRIVEDDMQTLDNQPLPDFSILVMDEQQDLNPILKRFTHKILQDRANAGANGAPVSSPRLVLLGDSRQELYSFNNADSRFLTLADRPEVFGSVNRQEWVRITQTISNRLTRPNIDFINAHLLTGQSDVTIRAVKERDAEGKPFTNPRYVICDPERDVVEEVRRLLRTPGYTPEDVIVLAPSVRGRSAALYLANDLALSNIPVYRSDSDNSDIAPEVARGKVLICTYHQAKGIERKAAIVLGFDESYHNFYDKVTDVPTAASNPLYVAATRALEHLVLIHDRRYLPLPFVNLESVSDTCDLVGTLDGQEVAETKRRKVPLLNVTTLIRNVSETLLTKCLQHLVVKSIVLPTMGIKPPTPTEVTDTYGLVESVSAITGTAVPQIYQWRRLREFQCLKELSKLLVPPSRHTTNRKPIRELPQHFYDRIAGIQDRKQHCLPVATSDIMFLAAMSQASMDGDITKLLSLPFYGYDWMDERHAKDIKYLLDSLPPPASITSPLGFERITLGSFPRIIRGPVNQRQRGINMIGAMDISRSKKDDPVVWEIKHSQTLQPQHVLQVALYMLLLGKYSPGFLVSTISGQVEQVIPRSTDSLEQILQLLVSSKTGGDETRLLKDYSDEEFLAESENNFENLVGPCALPASFAARPVSRRQYKTMRGKEAKSI</sequence>